<organism evidence="2 3">
    <name type="scientific">Fusarium irregulare</name>
    <dbReference type="NCBI Taxonomy" id="2494466"/>
    <lineage>
        <taxon>Eukaryota</taxon>
        <taxon>Fungi</taxon>
        <taxon>Dikarya</taxon>
        <taxon>Ascomycota</taxon>
        <taxon>Pezizomycotina</taxon>
        <taxon>Sordariomycetes</taxon>
        <taxon>Hypocreomycetidae</taxon>
        <taxon>Hypocreales</taxon>
        <taxon>Nectriaceae</taxon>
        <taxon>Fusarium</taxon>
        <taxon>Fusarium incarnatum-equiseti species complex</taxon>
    </lineage>
</organism>
<comment type="caution">
    <text evidence="2">The sequence shown here is derived from an EMBL/GenBank/DDBJ whole genome shotgun (WGS) entry which is preliminary data.</text>
</comment>
<accession>A0A9W8U5M1</accession>
<reference evidence="2" key="1">
    <citation type="submission" date="2022-10" db="EMBL/GenBank/DDBJ databases">
        <title>Fusarium specimens isolated from Avocado Roots.</title>
        <authorList>
            <person name="Stajich J."/>
            <person name="Roper C."/>
            <person name="Heimlech-Rivalta G."/>
        </authorList>
    </citation>
    <scope>NUCLEOTIDE SEQUENCE</scope>
    <source>
        <strain evidence="2">CF00143</strain>
    </source>
</reference>
<dbReference type="EMBL" id="JAPDHF010000017">
    <property type="protein sequence ID" value="KAJ4007422.1"/>
    <property type="molecule type" value="Genomic_DNA"/>
</dbReference>
<protein>
    <submittedName>
        <fullName evidence="2">Uncharacterized protein</fullName>
    </submittedName>
</protein>
<evidence type="ECO:0000313" key="2">
    <source>
        <dbReference type="EMBL" id="KAJ4007422.1"/>
    </source>
</evidence>
<keyword evidence="1" id="KW-0175">Coiled coil</keyword>
<evidence type="ECO:0000313" key="3">
    <source>
        <dbReference type="Proteomes" id="UP001152130"/>
    </source>
</evidence>
<name>A0A9W8U5M1_9HYPO</name>
<proteinExistence type="predicted"/>
<keyword evidence="3" id="KW-1185">Reference proteome</keyword>
<gene>
    <name evidence="2" type="ORF">NW766_010107</name>
</gene>
<dbReference type="OrthoDB" id="5078134at2759"/>
<dbReference type="AlphaFoldDB" id="A0A9W8U5M1"/>
<dbReference type="Proteomes" id="UP001152130">
    <property type="component" value="Unassembled WGS sequence"/>
</dbReference>
<sequence length="465" mass="52052">MTCVSGYDIIKKLVPTGLKVTTKQVDLCETVRKVLGQPQGDTFIKSSDAICKCFPRLEQLNTTAQFKSLSQGIMSSSNGKVADEILSLNTCLQNGGFDLQDNWNEVKGSIQSGPDFSTSQVFDMDESTYPKLIADIKSCQQGVCDSALITENIKNVFRASGEADGSLKGTLYRWQAMLSSIKTDSTDLNQLLPKLMSFVDSAQVHFEEINDMCTELDSCKGAHVSEFLQKVESNIAATKYLGTLRFTSTLASTLDNILKRVQEALGLPRYLEDDAAVALFKSNKIKTTKDLFQLLPKIKTLQPISKDIRTRLVPIQEFLPNNQTFAISTYTEQQQLLSIPFQDIEQELGENQELIDKLSTLRELVSNINDQFLFGRLISHLGSLMGQFSGLSETVRKFTIETKIVNYKAWSKLPATAMPCSRQKSKTYKDSGFKEVFLYPEYFKCMVDEAIASFPDRQMGFVRIT</sequence>
<evidence type="ECO:0000256" key="1">
    <source>
        <dbReference type="SAM" id="Coils"/>
    </source>
</evidence>
<feature type="coiled-coil region" evidence="1">
    <location>
        <begin position="344"/>
        <end position="371"/>
    </location>
</feature>